<dbReference type="InterPro" id="IPR050475">
    <property type="entry name" value="Prenyltransferase_related"/>
</dbReference>
<keyword evidence="4" id="KW-0472">Membrane</keyword>
<dbReference type="Pfam" id="PF01040">
    <property type="entry name" value="UbiA"/>
    <property type="match status" value="1"/>
</dbReference>
<evidence type="ECO:0000256" key="3">
    <source>
        <dbReference type="ARBA" id="ARBA00022989"/>
    </source>
</evidence>
<keyword evidence="2" id="KW-0812">Transmembrane</keyword>
<evidence type="ECO:0000313" key="5">
    <source>
        <dbReference type="EMBL" id="KAK7708282.1"/>
    </source>
</evidence>
<gene>
    <name evidence="5" type="ORF">SLS63_013529</name>
</gene>
<dbReference type="PANTHER" id="PTHR42723">
    <property type="entry name" value="CHLOROPHYLL SYNTHASE"/>
    <property type="match status" value="1"/>
</dbReference>
<dbReference type="CDD" id="cd13965">
    <property type="entry name" value="PT_UbiA_3"/>
    <property type="match status" value="1"/>
</dbReference>
<comment type="caution">
    <text evidence="5">The sequence shown here is derived from an EMBL/GenBank/DDBJ whole genome shotgun (WGS) entry which is preliminary data.</text>
</comment>
<keyword evidence="6" id="KW-1185">Reference proteome</keyword>
<organism evidence="5 6">
    <name type="scientific">Diaporthe eres</name>
    <name type="common">Phomopsis oblonga</name>
    <dbReference type="NCBI Taxonomy" id="83184"/>
    <lineage>
        <taxon>Eukaryota</taxon>
        <taxon>Fungi</taxon>
        <taxon>Dikarya</taxon>
        <taxon>Ascomycota</taxon>
        <taxon>Pezizomycotina</taxon>
        <taxon>Sordariomycetes</taxon>
        <taxon>Sordariomycetidae</taxon>
        <taxon>Diaporthales</taxon>
        <taxon>Diaporthaceae</taxon>
        <taxon>Diaporthe</taxon>
        <taxon>Diaporthe eres species complex</taxon>
    </lineage>
</organism>
<reference evidence="5 6" key="1">
    <citation type="submission" date="2024-02" db="EMBL/GenBank/DDBJ databases">
        <title>De novo assembly and annotation of 12 fungi associated with fruit tree decline syndrome in Ontario, Canada.</title>
        <authorList>
            <person name="Sulman M."/>
            <person name="Ellouze W."/>
            <person name="Ilyukhin E."/>
        </authorList>
    </citation>
    <scope>NUCLEOTIDE SEQUENCE [LARGE SCALE GENOMIC DNA]</scope>
    <source>
        <strain evidence="5 6">M169</strain>
    </source>
</reference>
<dbReference type="InterPro" id="IPR000537">
    <property type="entry name" value="UbiA_prenyltransferase"/>
</dbReference>
<proteinExistence type="predicted"/>
<evidence type="ECO:0000256" key="4">
    <source>
        <dbReference type="ARBA" id="ARBA00023136"/>
    </source>
</evidence>
<protein>
    <submittedName>
        <fullName evidence="5">Uncharacterized protein</fullName>
    </submittedName>
</protein>
<dbReference type="PANTHER" id="PTHR42723:SF1">
    <property type="entry name" value="CHLOROPHYLL SYNTHASE, CHLOROPLASTIC"/>
    <property type="match status" value="1"/>
</dbReference>
<sequence length="271" mass="30814">MFMSKNTPSPVDMRWQKLGTVATSAYAPFRLIWEFTESDFPTFVVPNTAFGVLAALAATPLVNTSGPPATWLSVLQNFPAVLFFNWWHTLIFDLSHQWAPQSVAEDTINKPWRPIPKGKITGDQTRRLILAIIPVSLGLNYYMNVWDQGVLIHVITWMYNELGGCDEWFFVRDMCTACAFAMFNSGALKVASGCYLNDNQCDVNRLGRIWTGVISAVIFSTMQVQDLKDQEGDRLRQRKTKFLQRYTAIGAQEKCAKESQHAKRKVREDFV</sequence>
<dbReference type="EMBL" id="JAKNSF020000187">
    <property type="protein sequence ID" value="KAK7708282.1"/>
    <property type="molecule type" value="Genomic_DNA"/>
</dbReference>
<comment type="subcellular location">
    <subcellularLocation>
        <location evidence="1">Membrane</location>
        <topology evidence="1">Multi-pass membrane protein</topology>
    </subcellularLocation>
</comment>
<keyword evidence="3" id="KW-1133">Transmembrane helix</keyword>
<evidence type="ECO:0000313" key="6">
    <source>
        <dbReference type="Proteomes" id="UP001430848"/>
    </source>
</evidence>
<dbReference type="Proteomes" id="UP001430848">
    <property type="component" value="Unassembled WGS sequence"/>
</dbReference>
<evidence type="ECO:0000256" key="2">
    <source>
        <dbReference type="ARBA" id="ARBA00022692"/>
    </source>
</evidence>
<evidence type="ECO:0000256" key="1">
    <source>
        <dbReference type="ARBA" id="ARBA00004141"/>
    </source>
</evidence>
<accession>A0ABR1NN88</accession>
<name>A0ABR1NN88_DIAER</name>